<accession>C9DG93</accession>
<organismHost>
    <name type="scientific">Delftia acidovorans</name>
    <name type="common">Pseudomonas acidovorans</name>
    <name type="synonym">Comamonas acidovorans</name>
    <dbReference type="NCBI Taxonomy" id="80866"/>
</organismHost>
<evidence type="ECO:0000313" key="2">
    <source>
        <dbReference type="Proteomes" id="UP000008986"/>
    </source>
</evidence>
<protein>
    <submittedName>
        <fullName evidence="1">Uncharacterized protein</fullName>
    </submittedName>
</protein>
<evidence type="ECO:0000313" key="1">
    <source>
        <dbReference type="EMBL" id="ACV50144.1"/>
    </source>
</evidence>
<proteinExistence type="predicted"/>
<reference evidence="2" key="1">
    <citation type="submission" date="2009-07" db="EMBL/GenBank/DDBJ databases">
        <authorList>
            <person name="Kropinski A.M."/>
            <person name="Villegas A."/>
            <person name="Lingohr E.J."/>
        </authorList>
    </citation>
    <scope>NUCLEOTIDE SEQUENCE [LARGE SCALE GENOMIC DNA]</scope>
</reference>
<dbReference type="RefSeq" id="YP_003358976.1">
    <property type="nucleotide sequence ID" value="NC_013697.1"/>
</dbReference>
<dbReference type="KEGG" id="vg:8684070"/>
<dbReference type="Proteomes" id="UP000008986">
    <property type="component" value="Segment"/>
</dbReference>
<keyword evidence="2" id="KW-1185">Reference proteome</keyword>
<sequence length="168" mass="18824">MVDIAYVVAGYQSKTPLSTKGIPTQQEVAQWMLSLDLGEGFAKEYAALMVKIDDAVENRLEKFTVYAEGGRHYSVYFDWSKIIIGARQIIEEYAEAKSSNDYMNDQGSGTAVDKANRAFDDAQASLDKLIESFPTKAEIDQLLGMAGERIIDTHLQKKFLAFKEHLDD</sequence>
<dbReference type="EMBL" id="GQ357915">
    <property type="protein sequence ID" value="ACV50144.1"/>
    <property type="molecule type" value="Genomic_DNA"/>
</dbReference>
<name>C9DG93_BPW14</name>
<gene>
    <name evidence="1" type="primary">122</name>
</gene>
<organism evidence="1 2">
    <name type="scientific">Delftia phage PhiW-14</name>
    <name type="common">Deftia acidovorans bacteriophage phiW-14</name>
    <dbReference type="NCBI Taxonomy" id="665032"/>
    <lineage>
        <taxon>Viruses</taxon>
        <taxon>Duplodnaviria</taxon>
        <taxon>Heunggongvirae</taxon>
        <taxon>Uroviricota</taxon>
        <taxon>Caudoviricetes</taxon>
        <taxon>Ionavirus</taxon>
        <taxon>Ionavirus W14</taxon>
    </lineage>
</organism>
<dbReference type="GeneID" id="8684070"/>